<dbReference type="eggNOG" id="ENOG502SX6R">
    <property type="taxonomic scope" value="Eukaryota"/>
</dbReference>
<proteinExistence type="predicted"/>
<feature type="region of interest" description="Disordered" evidence="1">
    <location>
        <begin position="285"/>
        <end position="310"/>
    </location>
</feature>
<feature type="region of interest" description="Disordered" evidence="1">
    <location>
        <begin position="381"/>
        <end position="407"/>
    </location>
</feature>
<dbReference type="InParanoid" id="J0DCV4"/>
<protein>
    <submittedName>
        <fullName evidence="2">Uncharacterized protein</fullName>
    </submittedName>
</protein>
<feature type="region of interest" description="Disordered" evidence="1">
    <location>
        <begin position="333"/>
        <end position="357"/>
    </location>
</feature>
<evidence type="ECO:0000313" key="2">
    <source>
        <dbReference type="EMBL" id="EJD40861.1"/>
    </source>
</evidence>
<gene>
    <name evidence="2" type="ORF">AURDEDRAFT_115723</name>
</gene>
<dbReference type="OrthoDB" id="2579508at2759"/>
<reference evidence="3" key="1">
    <citation type="journal article" date="2012" name="Science">
        <title>The Paleozoic origin of enzymatic lignin decomposition reconstructed from 31 fungal genomes.</title>
        <authorList>
            <person name="Floudas D."/>
            <person name="Binder M."/>
            <person name="Riley R."/>
            <person name="Barry K."/>
            <person name="Blanchette R.A."/>
            <person name="Henrissat B."/>
            <person name="Martinez A.T."/>
            <person name="Otillar R."/>
            <person name="Spatafora J.W."/>
            <person name="Yadav J.S."/>
            <person name="Aerts A."/>
            <person name="Benoit I."/>
            <person name="Boyd A."/>
            <person name="Carlson A."/>
            <person name="Copeland A."/>
            <person name="Coutinho P.M."/>
            <person name="de Vries R.P."/>
            <person name="Ferreira P."/>
            <person name="Findley K."/>
            <person name="Foster B."/>
            <person name="Gaskell J."/>
            <person name="Glotzer D."/>
            <person name="Gorecki P."/>
            <person name="Heitman J."/>
            <person name="Hesse C."/>
            <person name="Hori C."/>
            <person name="Igarashi K."/>
            <person name="Jurgens J.A."/>
            <person name="Kallen N."/>
            <person name="Kersten P."/>
            <person name="Kohler A."/>
            <person name="Kuees U."/>
            <person name="Kumar T.K.A."/>
            <person name="Kuo A."/>
            <person name="LaButti K."/>
            <person name="Larrondo L.F."/>
            <person name="Lindquist E."/>
            <person name="Ling A."/>
            <person name="Lombard V."/>
            <person name="Lucas S."/>
            <person name="Lundell T."/>
            <person name="Martin R."/>
            <person name="McLaughlin D.J."/>
            <person name="Morgenstern I."/>
            <person name="Morin E."/>
            <person name="Murat C."/>
            <person name="Nagy L.G."/>
            <person name="Nolan M."/>
            <person name="Ohm R.A."/>
            <person name="Patyshakuliyeva A."/>
            <person name="Rokas A."/>
            <person name="Ruiz-Duenas F.J."/>
            <person name="Sabat G."/>
            <person name="Salamov A."/>
            <person name="Samejima M."/>
            <person name="Schmutz J."/>
            <person name="Slot J.C."/>
            <person name="St John F."/>
            <person name="Stenlid J."/>
            <person name="Sun H."/>
            <person name="Sun S."/>
            <person name="Syed K."/>
            <person name="Tsang A."/>
            <person name="Wiebenga A."/>
            <person name="Young D."/>
            <person name="Pisabarro A."/>
            <person name="Eastwood D.C."/>
            <person name="Martin F."/>
            <person name="Cullen D."/>
            <person name="Grigoriev I.V."/>
            <person name="Hibbett D.S."/>
        </authorList>
    </citation>
    <scope>NUCLEOTIDE SEQUENCE [LARGE SCALE GENOMIC DNA]</scope>
    <source>
        <strain evidence="3">TFB10046</strain>
    </source>
</reference>
<dbReference type="AlphaFoldDB" id="J0DCV4"/>
<keyword evidence="3" id="KW-1185">Reference proteome</keyword>
<evidence type="ECO:0000256" key="1">
    <source>
        <dbReference type="SAM" id="MobiDB-lite"/>
    </source>
</evidence>
<dbReference type="EMBL" id="JH687798">
    <property type="protein sequence ID" value="EJD40861.1"/>
    <property type="molecule type" value="Genomic_DNA"/>
</dbReference>
<evidence type="ECO:0000313" key="3">
    <source>
        <dbReference type="Proteomes" id="UP000006514"/>
    </source>
</evidence>
<accession>J0DCV4</accession>
<name>J0DCV4_AURST</name>
<dbReference type="KEGG" id="adl:AURDEDRAFT_115723"/>
<sequence length="565" mass="62943">MVQFLRETLAEMELTFVDHHPDAPPMPPNNTNSSIPCLPFTPRSERYLKTILPILQEDFEAKINKYLHSLPRIPIDRRDSRRFLLPEPGIGAWIPHLFMDNHVRKYAEDTLATVHNIVSFVDRNLMVHSFGDEKSGGPMLCGWSNFNWGPALVAQHRLAEVKLVTVTMPMWCFAPKDMADFVNMRNFDNPATLSRESAVPTAVKLWARLQDFCYLHDAHYFIVSTYEQWVFGTFSPQYSTAYVSQPMQYDAKSPNVIEAIMCWIHSAYGHSEGFPITKVYSEDNSKPLDAPTAGRKMKRKADADNDAAGATRVWRTTTKPPSSKRRMFTKVPWLESNDRPTMGPYRDQEPADTSRPQGPGFVADNMHFSYITGIHRSAFQHQHQHQQPIPAAQMGAGPSTPLPDNSHIVNVQVPTVAPQPMQPHAGPSNLMSQHYAHLNGIATPLQGPPQAGPSNLAAHHYADATPRAQHLSLPGVDGAAGPFDFQFTPDFSMFLKDASLAYNPHNNGTIDPALIQTAPGPVLQTDEHSDVQWQQLFNGFTVGGESNPILPDLPHSIPTPTSISA</sequence>
<dbReference type="Proteomes" id="UP000006514">
    <property type="component" value="Unassembled WGS sequence"/>
</dbReference>
<organism evidence="2 3">
    <name type="scientific">Auricularia subglabra (strain TFB-10046 / SS5)</name>
    <name type="common">White-rot fungus</name>
    <name type="synonym">Auricularia delicata (strain TFB10046)</name>
    <dbReference type="NCBI Taxonomy" id="717982"/>
    <lineage>
        <taxon>Eukaryota</taxon>
        <taxon>Fungi</taxon>
        <taxon>Dikarya</taxon>
        <taxon>Basidiomycota</taxon>
        <taxon>Agaricomycotina</taxon>
        <taxon>Agaricomycetes</taxon>
        <taxon>Auriculariales</taxon>
        <taxon>Auriculariaceae</taxon>
        <taxon>Auricularia</taxon>
    </lineage>
</organism>